<evidence type="ECO:0000313" key="2">
    <source>
        <dbReference type="Proteomes" id="UP000317990"/>
    </source>
</evidence>
<dbReference type="EMBL" id="SRMO01000065">
    <property type="protein sequence ID" value="TGG92293.1"/>
    <property type="molecule type" value="Genomic_DNA"/>
</dbReference>
<proteinExistence type="predicted"/>
<comment type="caution">
    <text evidence="1">The sequence shown here is derived from an EMBL/GenBank/DDBJ whole genome shotgun (WGS) entry which is preliminary data.</text>
</comment>
<protein>
    <submittedName>
        <fullName evidence="1">Uncharacterized protein</fullName>
    </submittedName>
</protein>
<name>A0A524RNB8_9CHRO</name>
<dbReference type="Proteomes" id="UP000317990">
    <property type="component" value="Unassembled WGS sequence"/>
</dbReference>
<evidence type="ECO:0000313" key="1">
    <source>
        <dbReference type="EMBL" id="TGG92293.1"/>
    </source>
</evidence>
<sequence>MARISWPDGWQGALQHPLQGNGQMVGRASESLLNLPLSKLGKSVREPLNKSLLRVHCVQLFYNLSDPATEDML</sequence>
<reference evidence="1 2" key="1">
    <citation type="journal article" date="2019" name="mSystems">
        <title>Life at home and on the roam: Genomic adaptions reflect the dual lifestyle of an intracellular, facultative symbiont.</title>
        <authorList>
            <person name="Burgsdorf I."/>
        </authorList>
    </citation>
    <scope>NUCLEOTIDE SEQUENCE [LARGE SCALE GENOMIC DNA]</scope>
    <source>
        <strain evidence="1">277cV</strain>
    </source>
</reference>
<organism evidence="1 2">
    <name type="scientific">Aphanocapsa feldmannii 277cV</name>
    <dbReference type="NCBI Taxonomy" id="2507553"/>
    <lineage>
        <taxon>Bacteria</taxon>
        <taxon>Bacillati</taxon>
        <taxon>Cyanobacteriota</taxon>
        <taxon>Cyanophyceae</taxon>
        <taxon>Oscillatoriophycideae</taxon>
        <taxon>Chroococcales</taxon>
        <taxon>Microcystaceae</taxon>
        <taxon>Aphanocapsa</taxon>
    </lineage>
</organism>
<dbReference type="AlphaFoldDB" id="A0A524RNB8"/>
<accession>A0A524RNB8</accession>
<gene>
    <name evidence="1" type="ORF">ERJ67_06530</name>
</gene>